<dbReference type="GO" id="GO:0006629">
    <property type="term" value="P:lipid metabolic process"/>
    <property type="evidence" value="ECO:0007669"/>
    <property type="project" value="InterPro"/>
</dbReference>
<name>A0A1A8TU89_9GAMM</name>
<dbReference type="Gene3D" id="3.40.50.1820">
    <property type="entry name" value="alpha/beta hydrolase"/>
    <property type="match status" value="1"/>
</dbReference>
<gene>
    <name evidence="2" type="ORF">MSP8886_04113</name>
</gene>
<keyword evidence="3" id="KW-1185">Reference proteome</keyword>
<dbReference type="InterPro" id="IPR029058">
    <property type="entry name" value="AB_hydrolase_fold"/>
</dbReference>
<reference evidence="2 3" key="1">
    <citation type="submission" date="2016-06" db="EMBL/GenBank/DDBJ databases">
        <authorList>
            <person name="Kjaerup R.B."/>
            <person name="Dalgaard T.S."/>
            <person name="Juul-Madsen H.R."/>
        </authorList>
    </citation>
    <scope>NUCLEOTIDE SEQUENCE [LARGE SCALE GENOMIC DNA]</scope>
    <source>
        <strain evidence="2 3">CECT 8886</strain>
    </source>
</reference>
<dbReference type="PANTHER" id="PTHR45856:SF24">
    <property type="entry name" value="FUNGAL LIPASE-LIKE DOMAIN-CONTAINING PROTEIN"/>
    <property type="match status" value="1"/>
</dbReference>
<dbReference type="InterPro" id="IPR002921">
    <property type="entry name" value="Fungal_lipase-type"/>
</dbReference>
<sequence>MEVMCYTDLTYSRYQIMSMESVYFVKSVYKMTISSCTLAPPTVTFMLRIMIKTLLMVLSLVLLTPFQLAFGAQNFAQIKTQATLSADTYLTPSGLKRSLQKQGQTLIHEATLPSSQVSYFLSQKKGIQTIAIRGTDNLENAMLDLDLELKLDPTLGIKLHQGFDSAAKAVYDNIKPYLVKNQPIHITGHSLGGAIAVVLAMYLEKGHYPIGQIITFGQPKVTNVAGTTKFSDLPLIRVVTFDDIVPLVPPISPMQIKDLDIYWHMGKEIILEGNKTYAETSGLKSMLRATKFTSSIPNEKNLQAHMMVTYLKLIDGLQTDPIEVPYKADIKLFGISID</sequence>
<dbReference type="SUPFAM" id="SSF53474">
    <property type="entry name" value="alpha/beta-Hydrolases"/>
    <property type="match status" value="1"/>
</dbReference>
<dbReference type="CDD" id="cd00519">
    <property type="entry name" value="Lipase_3"/>
    <property type="match status" value="1"/>
</dbReference>
<dbReference type="InterPro" id="IPR051218">
    <property type="entry name" value="Sec_MonoDiacylglyc_Lipase"/>
</dbReference>
<dbReference type="EMBL" id="FLOB01000018">
    <property type="protein sequence ID" value="SBS37441.1"/>
    <property type="molecule type" value="Genomic_DNA"/>
</dbReference>
<feature type="domain" description="Fungal lipase-type" evidence="1">
    <location>
        <begin position="130"/>
        <end position="251"/>
    </location>
</feature>
<organism evidence="2 3">
    <name type="scientific">Marinomonas spartinae</name>
    <dbReference type="NCBI Taxonomy" id="1792290"/>
    <lineage>
        <taxon>Bacteria</taxon>
        <taxon>Pseudomonadati</taxon>
        <taxon>Pseudomonadota</taxon>
        <taxon>Gammaproteobacteria</taxon>
        <taxon>Oceanospirillales</taxon>
        <taxon>Oceanospirillaceae</taxon>
        <taxon>Marinomonas</taxon>
    </lineage>
</organism>
<accession>A0A1A8TU89</accession>
<proteinExistence type="predicted"/>
<protein>
    <submittedName>
        <fullName evidence="2">Lipase (Class 3)</fullName>
    </submittedName>
</protein>
<evidence type="ECO:0000259" key="1">
    <source>
        <dbReference type="Pfam" id="PF01764"/>
    </source>
</evidence>
<evidence type="ECO:0000313" key="3">
    <source>
        <dbReference type="Proteomes" id="UP000092544"/>
    </source>
</evidence>
<dbReference type="AlphaFoldDB" id="A0A1A8TU89"/>
<dbReference type="STRING" id="1792290.MSP8886_04113"/>
<dbReference type="Proteomes" id="UP000092544">
    <property type="component" value="Unassembled WGS sequence"/>
</dbReference>
<dbReference type="Pfam" id="PF01764">
    <property type="entry name" value="Lipase_3"/>
    <property type="match status" value="1"/>
</dbReference>
<evidence type="ECO:0000313" key="2">
    <source>
        <dbReference type="EMBL" id="SBS37441.1"/>
    </source>
</evidence>
<dbReference type="PANTHER" id="PTHR45856">
    <property type="entry name" value="ALPHA/BETA-HYDROLASES SUPERFAMILY PROTEIN"/>
    <property type="match status" value="1"/>
</dbReference>